<dbReference type="OrthoDB" id="2969743at2"/>
<dbReference type="PROSITE" id="PS50943">
    <property type="entry name" value="HTH_CROC1"/>
    <property type="match status" value="1"/>
</dbReference>
<comment type="caution">
    <text evidence="3">The sequence shown here is derived from an EMBL/GenBank/DDBJ whole genome shotgun (WGS) entry which is preliminary data.</text>
</comment>
<sequence length="172" mass="19547">MKKTSKLVREMRGTMHQQQLAEEINVSRESISKYENKRTRIPADISKGLMAKFNNPQFAITLCQEYTGTGPIWLDGPNIDLHRSSVKEKTLEELEEAIHKLRNTSLAKPLQNLTAYELHAVKEALNELVEAQTAMAHLMAVVCMESGISYKDLWSQHYRSLQQAGYLEGADE</sequence>
<accession>A0A433RSH3</accession>
<protein>
    <submittedName>
        <fullName evidence="3">Bacteriophage-related protein</fullName>
    </submittedName>
</protein>
<feature type="domain" description="HTH cro/C1-type" evidence="2">
    <location>
        <begin position="17"/>
        <end position="63"/>
    </location>
</feature>
<gene>
    <name evidence="3" type="ORF">QI30_09030</name>
</gene>
<dbReference type="Pfam" id="PF01381">
    <property type="entry name" value="HTH_3"/>
    <property type="match status" value="1"/>
</dbReference>
<dbReference type="InterPro" id="IPR010982">
    <property type="entry name" value="Lambda_DNA-bd_dom_sf"/>
</dbReference>
<evidence type="ECO:0000313" key="3">
    <source>
        <dbReference type="EMBL" id="RUS55096.1"/>
    </source>
</evidence>
<dbReference type="SUPFAM" id="SSF47413">
    <property type="entry name" value="lambda repressor-like DNA-binding domains"/>
    <property type="match status" value="1"/>
</dbReference>
<feature type="coiled-coil region" evidence="1">
    <location>
        <begin position="84"/>
        <end position="141"/>
    </location>
</feature>
<dbReference type="GO" id="GO:0003677">
    <property type="term" value="F:DNA binding"/>
    <property type="evidence" value="ECO:0007669"/>
    <property type="project" value="InterPro"/>
</dbReference>
<dbReference type="CDD" id="cd00093">
    <property type="entry name" value="HTH_XRE"/>
    <property type="match status" value="1"/>
</dbReference>
<keyword evidence="1" id="KW-0175">Coiled coil</keyword>
<dbReference type="Gene3D" id="1.10.260.40">
    <property type="entry name" value="lambda repressor-like DNA-binding domains"/>
    <property type="match status" value="1"/>
</dbReference>
<keyword evidence="4" id="KW-1185">Reference proteome</keyword>
<evidence type="ECO:0000313" key="4">
    <source>
        <dbReference type="Proteomes" id="UP000288623"/>
    </source>
</evidence>
<dbReference type="Proteomes" id="UP000288623">
    <property type="component" value="Unassembled WGS sequence"/>
</dbReference>
<dbReference type="AlphaFoldDB" id="A0A433RSH3"/>
<reference evidence="3 4" key="1">
    <citation type="submission" date="2014-11" db="EMBL/GenBank/DDBJ databases">
        <title>Genome sequence and analysis of novel Kurthia sp.</title>
        <authorList>
            <person name="Lawson J.N."/>
            <person name="Gonzalez J.E."/>
            <person name="Rinauldi L."/>
            <person name="Xuan Z."/>
            <person name="Firman A."/>
            <person name="Shaddox L."/>
            <person name="Trudeau A."/>
            <person name="Shah S."/>
            <person name="Reiman D."/>
        </authorList>
    </citation>
    <scope>NUCLEOTIDE SEQUENCE [LARGE SCALE GENOMIC DNA]</scope>
    <source>
        <strain evidence="3 4">3B1D</strain>
    </source>
</reference>
<dbReference type="EMBL" id="JTFC01000031">
    <property type="protein sequence ID" value="RUS55096.1"/>
    <property type="molecule type" value="Genomic_DNA"/>
</dbReference>
<dbReference type="RefSeq" id="WP_126990597.1">
    <property type="nucleotide sequence ID" value="NZ_JTFC01000031.1"/>
</dbReference>
<organism evidence="3 4">
    <name type="scientific">Candidatus Kurthia intestinigallinarum</name>
    <dbReference type="NCBI Taxonomy" id="1562256"/>
    <lineage>
        <taxon>Bacteria</taxon>
        <taxon>Bacillati</taxon>
        <taxon>Bacillota</taxon>
        <taxon>Bacilli</taxon>
        <taxon>Bacillales</taxon>
        <taxon>Caryophanaceae</taxon>
        <taxon>Kurthia</taxon>
    </lineage>
</organism>
<proteinExistence type="predicted"/>
<dbReference type="InterPro" id="IPR001387">
    <property type="entry name" value="Cro/C1-type_HTH"/>
</dbReference>
<evidence type="ECO:0000259" key="2">
    <source>
        <dbReference type="PROSITE" id="PS50943"/>
    </source>
</evidence>
<evidence type="ECO:0000256" key="1">
    <source>
        <dbReference type="SAM" id="Coils"/>
    </source>
</evidence>
<name>A0A433RSH3_9BACL</name>